<dbReference type="EMBL" id="JADWYS010000001">
    <property type="protein sequence ID" value="MBG9387137.1"/>
    <property type="molecule type" value="Genomic_DNA"/>
</dbReference>
<dbReference type="Proteomes" id="UP000651050">
    <property type="component" value="Unassembled WGS sequence"/>
</dbReference>
<name>A0A931MF95_9BURK</name>
<feature type="region of interest" description="Disordered" evidence="1">
    <location>
        <begin position="152"/>
        <end position="216"/>
    </location>
</feature>
<evidence type="ECO:0000313" key="2">
    <source>
        <dbReference type="EMBL" id="MBG9387137.1"/>
    </source>
</evidence>
<reference evidence="2" key="1">
    <citation type="submission" date="2020-11" db="EMBL/GenBank/DDBJ databases">
        <title>Bacterial whole genome sequence for Caenimonas sp. DR4.4.</title>
        <authorList>
            <person name="Le V."/>
            <person name="Ko S.-R."/>
            <person name="Ahn C.-Y."/>
            <person name="Oh H.-M."/>
        </authorList>
    </citation>
    <scope>NUCLEOTIDE SEQUENCE</scope>
    <source>
        <strain evidence="2">DR4.4</strain>
    </source>
</reference>
<feature type="compositionally biased region" description="Low complexity" evidence="1">
    <location>
        <begin position="155"/>
        <end position="183"/>
    </location>
</feature>
<proteinExistence type="predicted"/>
<dbReference type="AlphaFoldDB" id="A0A931MF95"/>
<comment type="caution">
    <text evidence="2">The sequence shown here is derived from an EMBL/GenBank/DDBJ whole genome shotgun (WGS) entry which is preliminary data.</text>
</comment>
<evidence type="ECO:0000256" key="1">
    <source>
        <dbReference type="SAM" id="MobiDB-lite"/>
    </source>
</evidence>
<protein>
    <submittedName>
        <fullName evidence="2">DUF3106 domain-containing protein</fullName>
    </submittedName>
</protein>
<dbReference type="InterPro" id="IPR021455">
    <property type="entry name" value="DUF3106"/>
</dbReference>
<keyword evidence="3" id="KW-1185">Reference proteome</keyword>
<accession>A0A931MF95</accession>
<sequence>MSVGLALGLCAFQARAQPQPSAAVPAASAASRATPVRAPGASVARQAVKPSTRPLWSELTEAQRQALAPLSAKWDGVSEAQKRKWIAMSQNFPKMPPAEQAKLHSRMTEWVALSPQQRTQARLNFGKTQEISADDKKAKWEAYQALPPEEKRKLAAGAASSAKPPTTAAAVKPVPAEKLAKVPQPKPVSRPPRIAAGANQVDQNTLLPQPAAGAAN</sequence>
<feature type="compositionally biased region" description="Low complexity" evidence="1">
    <location>
        <begin position="17"/>
        <end position="39"/>
    </location>
</feature>
<dbReference type="Pfam" id="PF11304">
    <property type="entry name" value="DUF3106"/>
    <property type="match status" value="1"/>
</dbReference>
<gene>
    <name evidence="2" type="ORF">I5803_03835</name>
</gene>
<evidence type="ECO:0000313" key="3">
    <source>
        <dbReference type="Proteomes" id="UP000651050"/>
    </source>
</evidence>
<feature type="region of interest" description="Disordered" evidence="1">
    <location>
        <begin position="17"/>
        <end position="52"/>
    </location>
</feature>
<organism evidence="2 3">
    <name type="scientific">Caenimonas aquaedulcis</name>
    <dbReference type="NCBI Taxonomy" id="2793270"/>
    <lineage>
        <taxon>Bacteria</taxon>
        <taxon>Pseudomonadati</taxon>
        <taxon>Pseudomonadota</taxon>
        <taxon>Betaproteobacteria</taxon>
        <taxon>Burkholderiales</taxon>
        <taxon>Comamonadaceae</taxon>
        <taxon>Caenimonas</taxon>
    </lineage>
</organism>